<comment type="caution">
    <text evidence="2">The sequence shown here is derived from an EMBL/GenBank/DDBJ whole genome shotgun (WGS) entry which is preliminary data.</text>
</comment>
<keyword evidence="1" id="KW-1133">Transmembrane helix</keyword>
<protein>
    <submittedName>
        <fullName evidence="2">Uncharacterized protein</fullName>
    </submittedName>
</protein>
<evidence type="ECO:0000313" key="3">
    <source>
        <dbReference type="Proteomes" id="UP000299102"/>
    </source>
</evidence>
<sequence length="95" mass="10721">MNFLVVATKLDTFRFEGNALDDYAIVIVGLRNPILLFADKAVLLGTSRRADRRPDGQMRSQLEAPRRDVRGRTGCRSAYFALLFTLVLLDVIHIV</sequence>
<feature type="transmembrane region" description="Helical" evidence="1">
    <location>
        <begin position="77"/>
        <end position="94"/>
    </location>
</feature>
<dbReference type="Proteomes" id="UP000299102">
    <property type="component" value="Unassembled WGS sequence"/>
</dbReference>
<organism evidence="2 3">
    <name type="scientific">Eumeta variegata</name>
    <name type="common">Bagworm moth</name>
    <name type="synonym">Eumeta japonica</name>
    <dbReference type="NCBI Taxonomy" id="151549"/>
    <lineage>
        <taxon>Eukaryota</taxon>
        <taxon>Metazoa</taxon>
        <taxon>Ecdysozoa</taxon>
        <taxon>Arthropoda</taxon>
        <taxon>Hexapoda</taxon>
        <taxon>Insecta</taxon>
        <taxon>Pterygota</taxon>
        <taxon>Neoptera</taxon>
        <taxon>Endopterygota</taxon>
        <taxon>Lepidoptera</taxon>
        <taxon>Glossata</taxon>
        <taxon>Ditrysia</taxon>
        <taxon>Tineoidea</taxon>
        <taxon>Psychidae</taxon>
        <taxon>Oiketicinae</taxon>
        <taxon>Eumeta</taxon>
    </lineage>
</organism>
<evidence type="ECO:0000256" key="1">
    <source>
        <dbReference type="SAM" id="Phobius"/>
    </source>
</evidence>
<dbReference type="AlphaFoldDB" id="A0A4C1VZC9"/>
<keyword evidence="1" id="KW-0812">Transmembrane</keyword>
<keyword evidence="3" id="KW-1185">Reference proteome</keyword>
<dbReference type="EMBL" id="BGZK01000448">
    <property type="protein sequence ID" value="GBP44163.1"/>
    <property type="molecule type" value="Genomic_DNA"/>
</dbReference>
<proteinExistence type="predicted"/>
<accession>A0A4C1VZC9</accession>
<gene>
    <name evidence="2" type="ORF">EVAR_31607_1</name>
</gene>
<name>A0A4C1VZC9_EUMVA</name>
<evidence type="ECO:0000313" key="2">
    <source>
        <dbReference type="EMBL" id="GBP44163.1"/>
    </source>
</evidence>
<keyword evidence="1" id="KW-0472">Membrane</keyword>
<reference evidence="2 3" key="1">
    <citation type="journal article" date="2019" name="Commun. Biol.">
        <title>The bagworm genome reveals a unique fibroin gene that provides high tensile strength.</title>
        <authorList>
            <person name="Kono N."/>
            <person name="Nakamura H."/>
            <person name="Ohtoshi R."/>
            <person name="Tomita M."/>
            <person name="Numata K."/>
            <person name="Arakawa K."/>
        </authorList>
    </citation>
    <scope>NUCLEOTIDE SEQUENCE [LARGE SCALE GENOMIC DNA]</scope>
</reference>